<keyword evidence="3" id="KW-0804">Transcription</keyword>
<dbReference type="Pfam" id="PF00440">
    <property type="entry name" value="TetR_N"/>
    <property type="match status" value="1"/>
</dbReference>
<evidence type="ECO:0000313" key="6">
    <source>
        <dbReference type="EMBL" id="MEA5367411.1"/>
    </source>
</evidence>
<evidence type="ECO:0000256" key="2">
    <source>
        <dbReference type="ARBA" id="ARBA00023125"/>
    </source>
</evidence>
<evidence type="ECO:0000313" key="7">
    <source>
        <dbReference type="Proteomes" id="UP001304298"/>
    </source>
</evidence>
<dbReference type="InterPro" id="IPR009057">
    <property type="entry name" value="Homeodomain-like_sf"/>
</dbReference>
<sequence>MTDQPPAKRADAARNRQRILDAARTAFAATGAETSMAEIARRSGVGSATLYRNFATRRDLLEALLVDEVDEVCAAAGTVEGDSPGERLTAWLRRFFRYVTTKRPVVMGLLEHTDTTDPVFQTRGRLLAAGRPLLAAAQDARQIDPGLDLGQILDLVMAVAKIPGDQEYRQPILDAALAGLRR</sequence>
<dbReference type="RefSeq" id="WP_323337392.1">
    <property type="nucleotide sequence ID" value="NZ_JAYFSI010000022.1"/>
</dbReference>
<accession>A0ABU5RM83</accession>
<dbReference type="InterPro" id="IPR036271">
    <property type="entry name" value="Tet_transcr_reg_TetR-rel_C_sf"/>
</dbReference>
<evidence type="ECO:0000256" key="3">
    <source>
        <dbReference type="ARBA" id="ARBA00023163"/>
    </source>
</evidence>
<protein>
    <submittedName>
        <fullName evidence="6">Helix-turn-helix domain-containing protein</fullName>
    </submittedName>
</protein>
<dbReference type="Proteomes" id="UP001304298">
    <property type="component" value="Unassembled WGS sequence"/>
</dbReference>
<feature type="DNA-binding region" description="H-T-H motif" evidence="4">
    <location>
        <begin position="35"/>
        <end position="54"/>
    </location>
</feature>
<name>A0ABU5RM83_9PSEU</name>
<evidence type="ECO:0000256" key="4">
    <source>
        <dbReference type="PROSITE-ProRule" id="PRU00335"/>
    </source>
</evidence>
<feature type="domain" description="HTH tetR-type" evidence="5">
    <location>
        <begin position="13"/>
        <end position="72"/>
    </location>
</feature>
<dbReference type="PROSITE" id="PS50977">
    <property type="entry name" value="HTH_TETR_2"/>
    <property type="match status" value="1"/>
</dbReference>
<dbReference type="Gene3D" id="1.10.357.10">
    <property type="entry name" value="Tetracycline Repressor, domain 2"/>
    <property type="match status" value="1"/>
</dbReference>
<dbReference type="PRINTS" id="PR00455">
    <property type="entry name" value="HTHTETR"/>
</dbReference>
<dbReference type="PANTHER" id="PTHR30055">
    <property type="entry name" value="HTH-TYPE TRANSCRIPTIONAL REGULATOR RUTR"/>
    <property type="match status" value="1"/>
</dbReference>
<dbReference type="SUPFAM" id="SSF48498">
    <property type="entry name" value="Tetracyclin repressor-like, C-terminal domain"/>
    <property type="match status" value="1"/>
</dbReference>
<evidence type="ECO:0000259" key="5">
    <source>
        <dbReference type="PROSITE" id="PS50977"/>
    </source>
</evidence>
<keyword evidence="2 4" id="KW-0238">DNA-binding</keyword>
<evidence type="ECO:0000256" key="1">
    <source>
        <dbReference type="ARBA" id="ARBA00023015"/>
    </source>
</evidence>
<reference evidence="6 7" key="1">
    <citation type="submission" date="2023-12" db="EMBL/GenBank/DDBJ databases">
        <title>Amycolatopsis sp. V23-08.</title>
        <authorList>
            <person name="Somphong A."/>
        </authorList>
    </citation>
    <scope>NUCLEOTIDE SEQUENCE [LARGE SCALE GENOMIC DNA]</scope>
    <source>
        <strain evidence="6 7">V23-08</strain>
    </source>
</reference>
<comment type="caution">
    <text evidence="6">The sequence shown here is derived from an EMBL/GenBank/DDBJ whole genome shotgun (WGS) entry which is preliminary data.</text>
</comment>
<dbReference type="PANTHER" id="PTHR30055:SF234">
    <property type="entry name" value="HTH-TYPE TRANSCRIPTIONAL REGULATOR BETI"/>
    <property type="match status" value="1"/>
</dbReference>
<dbReference type="Pfam" id="PF21597">
    <property type="entry name" value="TetR_C_43"/>
    <property type="match status" value="1"/>
</dbReference>
<proteinExistence type="predicted"/>
<dbReference type="InterPro" id="IPR049445">
    <property type="entry name" value="TetR_SbtR-like_C"/>
</dbReference>
<dbReference type="InterPro" id="IPR001647">
    <property type="entry name" value="HTH_TetR"/>
</dbReference>
<dbReference type="SUPFAM" id="SSF46689">
    <property type="entry name" value="Homeodomain-like"/>
    <property type="match status" value="1"/>
</dbReference>
<keyword evidence="7" id="KW-1185">Reference proteome</keyword>
<gene>
    <name evidence="6" type="ORF">VA596_48325</name>
</gene>
<organism evidence="6 7">
    <name type="scientific">Amycolatopsis heterodermiae</name>
    <dbReference type="NCBI Taxonomy" id="3110235"/>
    <lineage>
        <taxon>Bacteria</taxon>
        <taxon>Bacillati</taxon>
        <taxon>Actinomycetota</taxon>
        <taxon>Actinomycetes</taxon>
        <taxon>Pseudonocardiales</taxon>
        <taxon>Pseudonocardiaceae</taxon>
        <taxon>Amycolatopsis</taxon>
    </lineage>
</organism>
<dbReference type="InterPro" id="IPR050109">
    <property type="entry name" value="HTH-type_TetR-like_transc_reg"/>
</dbReference>
<dbReference type="EMBL" id="JAYFSI010000022">
    <property type="protein sequence ID" value="MEA5367411.1"/>
    <property type="molecule type" value="Genomic_DNA"/>
</dbReference>
<keyword evidence="1" id="KW-0805">Transcription regulation</keyword>